<accession>A0A074VZB8</accession>
<dbReference type="EMBL" id="KL584826">
    <property type="protein sequence ID" value="KEQ65883.1"/>
    <property type="molecule type" value="Genomic_DNA"/>
</dbReference>
<protein>
    <submittedName>
        <fullName evidence="1">Uncharacterized protein</fullName>
    </submittedName>
</protein>
<dbReference type="Proteomes" id="UP000030672">
    <property type="component" value="Unassembled WGS sequence"/>
</dbReference>
<reference evidence="1 2" key="1">
    <citation type="journal article" date="2014" name="BMC Genomics">
        <title>Genome sequencing of four Aureobasidium pullulans varieties: biotechnological potential, stress tolerance, and description of new species.</title>
        <authorList>
            <person name="Gostin Ar C."/>
            <person name="Ohm R.A."/>
            <person name="Kogej T."/>
            <person name="Sonjak S."/>
            <person name="Turk M."/>
            <person name="Zajc J."/>
            <person name="Zalar P."/>
            <person name="Grube M."/>
            <person name="Sun H."/>
            <person name="Han J."/>
            <person name="Sharma A."/>
            <person name="Chiniquy J."/>
            <person name="Ngan C.Y."/>
            <person name="Lipzen A."/>
            <person name="Barry K."/>
            <person name="Grigoriev I.V."/>
            <person name="Gunde-Cimerman N."/>
        </authorList>
    </citation>
    <scope>NUCLEOTIDE SEQUENCE [LARGE SCALE GENOMIC DNA]</scope>
    <source>
        <strain evidence="1 2">CBS 110374</strain>
    </source>
</reference>
<keyword evidence="2" id="KW-1185">Reference proteome</keyword>
<dbReference type="GeneID" id="63920982"/>
<gene>
    <name evidence="1" type="ORF">M437DRAFT_81728</name>
</gene>
<dbReference type="HOGENOM" id="CLU_1098309_0_0_1"/>
<evidence type="ECO:0000313" key="2">
    <source>
        <dbReference type="Proteomes" id="UP000030672"/>
    </source>
</evidence>
<name>A0A074VZB8_AURM1</name>
<proteinExistence type="predicted"/>
<evidence type="ECO:0000313" key="1">
    <source>
        <dbReference type="EMBL" id="KEQ65883.1"/>
    </source>
</evidence>
<organism evidence="1 2">
    <name type="scientific">Aureobasidium melanogenum (strain CBS 110374)</name>
    <name type="common">Aureobasidium pullulans var. melanogenum</name>
    <dbReference type="NCBI Taxonomy" id="1043003"/>
    <lineage>
        <taxon>Eukaryota</taxon>
        <taxon>Fungi</taxon>
        <taxon>Dikarya</taxon>
        <taxon>Ascomycota</taxon>
        <taxon>Pezizomycotina</taxon>
        <taxon>Dothideomycetes</taxon>
        <taxon>Dothideomycetidae</taxon>
        <taxon>Dothideales</taxon>
        <taxon>Saccotheciaceae</taxon>
        <taxon>Aureobasidium</taxon>
    </lineage>
</organism>
<sequence length="240" mass="26706">MSDLLSSPPGVVAHGSETSIGGTCFLDLPFELREMIYDLSVPNKWQREFPLPGGPKTAVMGINLLRSCKQIRQETHDRVWHAGWTIRFPLNSSSVNLRSATSAMSDLALAKIRILHLYITINPNALCPWGPIDLEILSSFKTLGGVAIVVNWGRPGQRTSIKPAEDPSESVFLTGLVTQILPQIPQRVSTVFWDFCIWGDKIHVSEALETIAKKYEHLQGSNYLPKVRNPYGLSSIFPVR</sequence>
<dbReference type="AlphaFoldDB" id="A0A074VZB8"/>
<dbReference type="RefSeq" id="XP_040882906.1">
    <property type="nucleotide sequence ID" value="XM_041027609.1"/>
</dbReference>